<dbReference type="PANTHER" id="PTHR30055:SF240">
    <property type="entry name" value="HTH-TYPE TRANSCRIPTIONAL REGULATOR ACRR"/>
    <property type="match status" value="1"/>
</dbReference>
<sequence>MGARKTAEERKDQIVETAIRLADEVGPDRLTTDMIAKAVGLTQPGIFRHFSKKEYIWQAVAVHLSGQMSKAWGKAQDAKTSPVDQLQAVVMAQLDLIQKTPALPGIIFSRELHIENKILRQAFYKIMNHFHTRLTKIIEAAIEEGQFKQDLPSEDAAFLLIGMIQSLAMRWSLSGRTIDLPTTGARLLALQLEGFAAPGATQQNGTKR</sequence>
<dbReference type="Proteomes" id="UP000095347">
    <property type="component" value="Unassembled WGS sequence"/>
</dbReference>
<dbReference type="AlphaFoldDB" id="A0A1E5Q7N4"/>
<dbReference type="InterPro" id="IPR013570">
    <property type="entry name" value="Tscrpt_reg_YsiA_C"/>
</dbReference>
<evidence type="ECO:0000256" key="2">
    <source>
        <dbReference type="ARBA" id="ARBA00023125"/>
    </source>
</evidence>
<gene>
    <name evidence="6" type="ORF">BEN30_10345</name>
</gene>
<keyword evidence="3" id="KW-0804">Transcription</keyword>
<keyword evidence="2 4" id="KW-0238">DNA-binding</keyword>
<reference evidence="7" key="1">
    <citation type="submission" date="2016-07" db="EMBL/GenBank/DDBJ databases">
        <authorList>
            <person name="Florea S."/>
            <person name="Webb J.S."/>
            <person name="Jaromczyk J."/>
            <person name="Schardl C.L."/>
        </authorList>
    </citation>
    <scope>NUCLEOTIDE SEQUENCE [LARGE SCALE GENOMIC DNA]</scope>
    <source>
        <strain evidence="7">MV-1</strain>
    </source>
</reference>
<organism evidence="6 7">
    <name type="scientific">Magnetovibrio blakemorei</name>
    <dbReference type="NCBI Taxonomy" id="28181"/>
    <lineage>
        <taxon>Bacteria</taxon>
        <taxon>Pseudomonadati</taxon>
        <taxon>Pseudomonadota</taxon>
        <taxon>Alphaproteobacteria</taxon>
        <taxon>Rhodospirillales</taxon>
        <taxon>Magnetovibrionaceae</taxon>
        <taxon>Magnetovibrio</taxon>
    </lineage>
</organism>
<dbReference type="Pfam" id="PF08359">
    <property type="entry name" value="TetR_C_4"/>
    <property type="match status" value="1"/>
</dbReference>
<dbReference type="InterPro" id="IPR001647">
    <property type="entry name" value="HTH_TetR"/>
</dbReference>
<evidence type="ECO:0000256" key="3">
    <source>
        <dbReference type="ARBA" id="ARBA00023163"/>
    </source>
</evidence>
<keyword evidence="7" id="KW-1185">Reference proteome</keyword>
<keyword evidence="1" id="KW-0805">Transcription regulation</keyword>
<dbReference type="EMBL" id="MCGG01000025">
    <property type="protein sequence ID" value="OEJ67166.1"/>
    <property type="molecule type" value="Genomic_DNA"/>
</dbReference>
<protein>
    <recommendedName>
        <fullName evidence="5">HTH tetR-type domain-containing protein</fullName>
    </recommendedName>
</protein>
<dbReference type="SUPFAM" id="SSF46689">
    <property type="entry name" value="Homeodomain-like"/>
    <property type="match status" value="1"/>
</dbReference>
<feature type="DNA-binding region" description="H-T-H motif" evidence="4">
    <location>
        <begin position="31"/>
        <end position="50"/>
    </location>
</feature>
<feature type="domain" description="HTH tetR-type" evidence="5">
    <location>
        <begin position="8"/>
        <end position="68"/>
    </location>
</feature>
<dbReference type="SUPFAM" id="SSF48498">
    <property type="entry name" value="Tetracyclin repressor-like, C-terminal domain"/>
    <property type="match status" value="1"/>
</dbReference>
<proteinExistence type="predicted"/>
<evidence type="ECO:0000313" key="6">
    <source>
        <dbReference type="EMBL" id="OEJ67166.1"/>
    </source>
</evidence>
<dbReference type="Pfam" id="PF00440">
    <property type="entry name" value="TetR_N"/>
    <property type="match status" value="1"/>
</dbReference>
<dbReference type="PROSITE" id="PS50977">
    <property type="entry name" value="HTH_TETR_2"/>
    <property type="match status" value="1"/>
</dbReference>
<dbReference type="InterPro" id="IPR050109">
    <property type="entry name" value="HTH-type_TetR-like_transc_reg"/>
</dbReference>
<evidence type="ECO:0000313" key="7">
    <source>
        <dbReference type="Proteomes" id="UP000095347"/>
    </source>
</evidence>
<dbReference type="GO" id="GO:0003700">
    <property type="term" value="F:DNA-binding transcription factor activity"/>
    <property type="evidence" value="ECO:0007669"/>
    <property type="project" value="TreeGrafter"/>
</dbReference>
<dbReference type="OrthoDB" id="9802802at2"/>
<evidence type="ECO:0000256" key="1">
    <source>
        <dbReference type="ARBA" id="ARBA00023015"/>
    </source>
</evidence>
<evidence type="ECO:0000259" key="5">
    <source>
        <dbReference type="PROSITE" id="PS50977"/>
    </source>
</evidence>
<dbReference type="InterPro" id="IPR023772">
    <property type="entry name" value="DNA-bd_HTH_TetR-type_CS"/>
</dbReference>
<dbReference type="PROSITE" id="PS01081">
    <property type="entry name" value="HTH_TETR_1"/>
    <property type="match status" value="1"/>
</dbReference>
<evidence type="ECO:0000256" key="4">
    <source>
        <dbReference type="PROSITE-ProRule" id="PRU00335"/>
    </source>
</evidence>
<dbReference type="STRING" id="28181.BEN30_10345"/>
<name>A0A1E5Q7N4_9PROT</name>
<dbReference type="RefSeq" id="WP_069957995.1">
    <property type="nucleotide sequence ID" value="NZ_MCGG01000025.1"/>
</dbReference>
<dbReference type="PANTHER" id="PTHR30055">
    <property type="entry name" value="HTH-TYPE TRANSCRIPTIONAL REGULATOR RUTR"/>
    <property type="match status" value="1"/>
</dbReference>
<dbReference type="GO" id="GO:0000976">
    <property type="term" value="F:transcription cis-regulatory region binding"/>
    <property type="evidence" value="ECO:0007669"/>
    <property type="project" value="TreeGrafter"/>
</dbReference>
<accession>A0A1E5Q7N4</accession>
<dbReference type="Gene3D" id="1.10.10.60">
    <property type="entry name" value="Homeodomain-like"/>
    <property type="match status" value="1"/>
</dbReference>
<dbReference type="InterPro" id="IPR009057">
    <property type="entry name" value="Homeodomain-like_sf"/>
</dbReference>
<dbReference type="Gene3D" id="1.10.357.10">
    <property type="entry name" value="Tetracycline Repressor, domain 2"/>
    <property type="match status" value="1"/>
</dbReference>
<dbReference type="InterPro" id="IPR036271">
    <property type="entry name" value="Tet_transcr_reg_TetR-rel_C_sf"/>
</dbReference>
<comment type="caution">
    <text evidence="6">The sequence shown here is derived from an EMBL/GenBank/DDBJ whole genome shotgun (WGS) entry which is preliminary data.</text>
</comment>